<feature type="non-terminal residue" evidence="4">
    <location>
        <position position="1"/>
    </location>
</feature>
<dbReference type="InterPro" id="IPR039426">
    <property type="entry name" value="TonB-dep_rcpt-like"/>
</dbReference>
<keyword evidence="1" id="KW-0406">Ion transport</keyword>
<dbReference type="Gene3D" id="2.170.130.10">
    <property type="entry name" value="TonB-dependent receptor, plug domain"/>
    <property type="match status" value="1"/>
</dbReference>
<sequence>YTNSNAFRINGSDQVLYLVDGINMGAAGVNPPMTILKDMSSIDRIEVQRGAGSTLYGSGAIGGVVNVITAKPDQGVQTNLRVMGGS</sequence>
<proteinExistence type="predicted"/>
<dbReference type="Pfam" id="PF07715">
    <property type="entry name" value="Plug"/>
    <property type="match status" value="1"/>
</dbReference>
<dbReference type="PANTHER" id="PTHR32552:SF81">
    <property type="entry name" value="TONB-DEPENDENT OUTER MEMBRANE RECEPTOR"/>
    <property type="match status" value="1"/>
</dbReference>
<reference evidence="4" key="1">
    <citation type="submission" date="2013-12" db="EMBL/GenBank/DDBJ databases">
        <title>A Varibaculum cambriense genome reconstructed from a premature infant gut community with otherwise low bacterial novelty that shifts toward anaerobic metabolism during the third week of life.</title>
        <authorList>
            <person name="Brown C.T."/>
            <person name="Sharon I."/>
            <person name="Thomas B.C."/>
            <person name="Castelle C.J."/>
            <person name="Morowitz M.J."/>
            <person name="Banfield J.F."/>
        </authorList>
    </citation>
    <scope>NUCLEOTIDE SEQUENCE</scope>
</reference>
<dbReference type="InterPro" id="IPR012910">
    <property type="entry name" value="Plug_dom"/>
</dbReference>
<comment type="caution">
    <text evidence="4">The sequence shown here is derived from an EMBL/GenBank/DDBJ whole genome shotgun (WGS) entry which is preliminary data.</text>
</comment>
<name>W1XWZ9_9ZZZZ</name>
<dbReference type="AlphaFoldDB" id="W1XWZ9"/>
<dbReference type="PANTHER" id="PTHR32552">
    <property type="entry name" value="FERRICHROME IRON RECEPTOR-RELATED"/>
    <property type="match status" value="1"/>
</dbReference>
<dbReference type="EMBL" id="AZMM01011589">
    <property type="protein sequence ID" value="ETJ33975.1"/>
    <property type="molecule type" value="Genomic_DNA"/>
</dbReference>
<protein>
    <submittedName>
        <fullName evidence="4">TonB-dependent receptor</fullName>
    </submittedName>
</protein>
<dbReference type="SUPFAM" id="SSF56935">
    <property type="entry name" value="Porins"/>
    <property type="match status" value="1"/>
</dbReference>
<evidence type="ECO:0000256" key="1">
    <source>
        <dbReference type="ARBA" id="ARBA00023065"/>
    </source>
</evidence>
<keyword evidence="2" id="KW-0798">TonB box</keyword>
<keyword evidence="1" id="KW-0813">Transport</keyword>
<feature type="domain" description="TonB-dependent receptor plug" evidence="3">
    <location>
        <begin position="3"/>
        <end position="64"/>
    </location>
</feature>
<evidence type="ECO:0000256" key="2">
    <source>
        <dbReference type="ARBA" id="ARBA00023077"/>
    </source>
</evidence>
<evidence type="ECO:0000313" key="4">
    <source>
        <dbReference type="EMBL" id="ETJ33975.1"/>
    </source>
</evidence>
<accession>W1XWZ9</accession>
<organism evidence="4">
    <name type="scientific">human gut metagenome</name>
    <dbReference type="NCBI Taxonomy" id="408170"/>
    <lineage>
        <taxon>unclassified sequences</taxon>
        <taxon>metagenomes</taxon>
        <taxon>organismal metagenomes</taxon>
    </lineage>
</organism>
<feature type="non-terminal residue" evidence="4">
    <location>
        <position position="86"/>
    </location>
</feature>
<keyword evidence="4" id="KW-0675">Receptor</keyword>
<dbReference type="PROSITE" id="PS52016">
    <property type="entry name" value="TONB_DEPENDENT_REC_3"/>
    <property type="match status" value="1"/>
</dbReference>
<gene>
    <name evidence="4" type="ORF">Q604_UNBC11589G0001</name>
</gene>
<dbReference type="InterPro" id="IPR037066">
    <property type="entry name" value="Plug_dom_sf"/>
</dbReference>
<dbReference type="GO" id="GO:0006811">
    <property type="term" value="P:monoatomic ion transport"/>
    <property type="evidence" value="ECO:0007669"/>
    <property type="project" value="UniProtKB-KW"/>
</dbReference>
<evidence type="ECO:0000259" key="3">
    <source>
        <dbReference type="Pfam" id="PF07715"/>
    </source>
</evidence>